<evidence type="ECO:0000313" key="3">
    <source>
        <dbReference type="Proteomes" id="UP000662373"/>
    </source>
</evidence>
<organism evidence="2 3">
    <name type="scientific">Gelidibacter salicanalis</name>
    <dbReference type="NCBI Taxonomy" id="291193"/>
    <lineage>
        <taxon>Bacteria</taxon>
        <taxon>Pseudomonadati</taxon>
        <taxon>Bacteroidota</taxon>
        <taxon>Flavobacteriia</taxon>
        <taxon>Flavobacteriales</taxon>
        <taxon>Flavobacteriaceae</taxon>
        <taxon>Gelidibacter</taxon>
    </lineage>
</organism>
<dbReference type="RefSeq" id="WP_199599502.1">
    <property type="nucleotide sequence ID" value="NZ_JAEHJZ010000026.1"/>
</dbReference>
<feature type="transmembrane region" description="Helical" evidence="1">
    <location>
        <begin position="165"/>
        <end position="193"/>
    </location>
</feature>
<feature type="transmembrane region" description="Helical" evidence="1">
    <location>
        <begin position="37"/>
        <end position="55"/>
    </location>
</feature>
<gene>
    <name evidence="2" type="ORF">JEM65_11355</name>
</gene>
<name>A0A934KKR3_9FLAO</name>
<dbReference type="EMBL" id="JAEHJZ010000026">
    <property type="protein sequence ID" value="MBJ7881241.1"/>
    <property type="molecule type" value="Genomic_DNA"/>
</dbReference>
<protein>
    <recommendedName>
        <fullName evidence="4">DUF898 domain-containing protein</fullName>
    </recommendedName>
</protein>
<keyword evidence="1" id="KW-0472">Membrane</keyword>
<dbReference type="Proteomes" id="UP000662373">
    <property type="component" value="Unassembled WGS sequence"/>
</dbReference>
<dbReference type="AlphaFoldDB" id="A0A934KKR3"/>
<keyword evidence="1" id="KW-0812">Transmembrane</keyword>
<keyword evidence="3" id="KW-1185">Reference proteome</keyword>
<proteinExistence type="predicted"/>
<feature type="transmembrane region" description="Helical" evidence="1">
    <location>
        <begin position="75"/>
        <end position="96"/>
    </location>
</feature>
<sequence>MDELELLKKHWKKEEAQYPHVSANAIYKMILKRSSSIVKWVFIISLMEFGLWTALTLFFKGSKNTAHFDKLDSDYLLIPLSVIGYVILAYFFYLFYRNYRRISVTDNAKVLMENILKTRKTVKNYVLFNLLFMVVSFAVVLYIEFDQDQALINRVQAASANGEVFMFYAKIILMVAGVIAVFAGVLLFFYWLIYGLLLRKLNRNYKELKKLEMLS</sequence>
<evidence type="ECO:0000256" key="1">
    <source>
        <dbReference type="SAM" id="Phobius"/>
    </source>
</evidence>
<evidence type="ECO:0000313" key="2">
    <source>
        <dbReference type="EMBL" id="MBJ7881241.1"/>
    </source>
</evidence>
<comment type="caution">
    <text evidence="2">The sequence shown here is derived from an EMBL/GenBank/DDBJ whole genome shotgun (WGS) entry which is preliminary data.</text>
</comment>
<evidence type="ECO:0008006" key="4">
    <source>
        <dbReference type="Google" id="ProtNLM"/>
    </source>
</evidence>
<accession>A0A934KKR3</accession>
<keyword evidence="1" id="KW-1133">Transmembrane helix</keyword>
<reference evidence="2 3" key="1">
    <citation type="submission" date="2020-09" db="EMBL/GenBank/DDBJ databases">
        <title>Draft genome of Gelidibacter salicanalis PAMC21136.</title>
        <authorList>
            <person name="Park H."/>
        </authorList>
    </citation>
    <scope>NUCLEOTIDE SEQUENCE [LARGE SCALE GENOMIC DNA]</scope>
    <source>
        <strain evidence="2 3">PAMC21136</strain>
    </source>
</reference>
<feature type="transmembrane region" description="Helical" evidence="1">
    <location>
        <begin position="125"/>
        <end position="145"/>
    </location>
</feature>